<dbReference type="EMBL" id="JAUUTY010000002">
    <property type="protein sequence ID" value="KAK1677611.1"/>
    <property type="molecule type" value="Genomic_DNA"/>
</dbReference>
<keyword evidence="3" id="KW-1185">Reference proteome</keyword>
<dbReference type="Pfam" id="PF00646">
    <property type="entry name" value="F-box"/>
    <property type="match status" value="1"/>
</dbReference>
<organism evidence="2 3">
    <name type="scientific">Lolium multiflorum</name>
    <name type="common">Italian ryegrass</name>
    <name type="synonym">Lolium perenne subsp. multiflorum</name>
    <dbReference type="NCBI Taxonomy" id="4521"/>
    <lineage>
        <taxon>Eukaryota</taxon>
        <taxon>Viridiplantae</taxon>
        <taxon>Streptophyta</taxon>
        <taxon>Embryophyta</taxon>
        <taxon>Tracheophyta</taxon>
        <taxon>Spermatophyta</taxon>
        <taxon>Magnoliopsida</taxon>
        <taxon>Liliopsida</taxon>
        <taxon>Poales</taxon>
        <taxon>Poaceae</taxon>
        <taxon>BOP clade</taxon>
        <taxon>Pooideae</taxon>
        <taxon>Poodae</taxon>
        <taxon>Poeae</taxon>
        <taxon>Poeae Chloroplast Group 2 (Poeae type)</taxon>
        <taxon>Loliodinae</taxon>
        <taxon>Loliinae</taxon>
        <taxon>Lolium</taxon>
    </lineage>
</organism>
<protein>
    <recommendedName>
        <fullName evidence="1">F-box domain-containing protein</fullName>
    </recommendedName>
</protein>
<dbReference type="InterPro" id="IPR053781">
    <property type="entry name" value="F-box_AtFBL13-like"/>
</dbReference>
<dbReference type="CDD" id="cd22160">
    <property type="entry name" value="F-box_AtFBL13-like"/>
    <property type="match status" value="1"/>
</dbReference>
<name>A0AAD8WSW8_LOLMU</name>
<dbReference type="PANTHER" id="PTHR31900">
    <property type="entry name" value="F-BOX/RNI SUPERFAMILY PROTEIN-RELATED"/>
    <property type="match status" value="1"/>
</dbReference>
<dbReference type="PANTHER" id="PTHR31900:SF30">
    <property type="entry name" value="SUPERFAMILY PROTEIN, PUTATIVE-RELATED"/>
    <property type="match status" value="1"/>
</dbReference>
<sequence>MDSLSAKRRPRRDRLSDLPDDLLGHVLSFLPTEEAGRAAVLSRRWRRVIADVHTISFQEGLLDRVTAALLARRRCSGGETRLRCLRVALGPYMSSDSSTLHHWLSYALDYGVQELHLVTRRQGSYDISCCVTGCRRVDDIKLGYPHGGYVYSTEAEKYSESFDDDWEDDDPIDLPAKKLFSCATLRALHLVSCSLRGLPSTIDLPSLETLALIDISPLCSSGEDIQRLVSSCPRLGCLALEDCEITDITVAPEARCLRSFAMRCCHDVRSVTIHYYTVGILGHFALGHFSKCP</sequence>
<dbReference type="Proteomes" id="UP001231189">
    <property type="component" value="Unassembled WGS sequence"/>
</dbReference>
<feature type="domain" description="F-box" evidence="1">
    <location>
        <begin position="12"/>
        <end position="60"/>
    </location>
</feature>
<dbReference type="Gene3D" id="1.20.1280.50">
    <property type="match status" value="1"/>
</dbReference>
<dbReference type="SUPFAM" id="SSF81383">
    <property type="entry name" value="F-box domain"/>
    <property type="match status" value="1"/>
</dbReference>
<accession>A0AAD8WSW8</accession>
<evidence type="ECO:0000313" key="3">
    <source>
        <dbReference type="Proteomes" id="UP001231189"/>
    </source>
</evidence>
<dbReference type="Gene3D" id="3.80.10.10">
    <property type="entry name" value="Ribonuclease Inhibitor"/>
    <property type="match status" value="1"/>
</dbReference>
<reference evidence="2" key="1">
    <citation type="submission" date="2023-07" db="EMBL/GenBank/DDBJ databases">
        <title>A chromosome-level genome assembly of Lolium multiflorum.</title>
        <authorList>
            <person name="Chen Y."/>
            <person name="Copetti D."/>
            <person name="Kolliker R."/>
            <person name="Studer B."/>
        </authorList>
    </citation>
    <scope>NUCLEOTIDE SEQUENCE</scope>
    <source>
        <strain evidence="2">02402/16</strain>
        <tissue evidence="2">Leaf</tissue>
    </source>
</reference>
<dbReference type="InterPro" id="IPR036047">
    <property type="entry name" value="F-box-like_dom_sf"/>
</dbReference>
<evidence type="ECO:0000313" key="2">
    <source>
        <dbReference type="EMBL" id="KAK1677611.1"/>
    </source>
</evidence>
<dbReference type="InterPro" id="IPR001810">
    <property type="entry name" value="F-box_dom"/>
</dbReference>
<dbReference type="Pfam" id="PF24758">
    <property type="entry name" value="LRR_At5g56370"/>
    <property type="match status" value="1"/>
</dbReference>
<dbReference type="InterPro" id="IPR055411">
    <property type="entry name" value="LRR_FXL15/At3g58940/PEG3-like"/>
</dbReference>
<evidence type="ECO:0000259" key="1">
    <source>
        <dbReference type="PROSITE" id="PS50181"/>
    </source>
</evidence>
<dbReference type="SMART" id="SM00256">
    <property type="entry name" value="FBOX"/>
    <property type="match status" value="1"/>
</dbReference>
<dbReference type="AlphaFoldDB" id="A0AAD8WSW8"/>
<dbReference type="SUPFAM" id="SSF52058">
    <property type="entry name" value="L domain-like"/>
    <property type="match status" value="1"/>
</dbReference>
<comment type="caution">
    <text evidence="2">The sequence shown here is derived from an EMBL/GenBank/DDBJ whole genome shotgun (WGS) entry which is preliminary data.</text>
</comment>
<dbReference type="InterPro" id="IPR050232">
    <property type="entry name" value="FBL13/AtMIF1-like"/>
</dbReference>
<dbReference type="InterPro" id="IPR032675">
    <property type="entry name" value="LRR_dom_sf"/>
</dbReference>
<proteinExistence type="predicted"/>
<dbReference type="PROSITE" id="PS50181">
    <property type="entry name" value="FBOX"/>
    <property type="match status" value="1"/>
</dbReference>
<gene>
    <name evidence="2" type="ORF">QYE76_038459</name>
</gene>